<keyword evidence="2" id="KW-0732">Signal</keyword>
<evidence type="ECO:0000259" key="5">
    <source>
        <dbReference type="Pfam" id="PF17162"/>
    </source>
</evidence>
<evidence type="ECO:0000313" key="7">
    <source>
        <dbReference type="Proteomes" id="UP000242818"/>
    </source>
</evidence>
<feature type="chain" id="PRO_5008691988" description="EcxA zinc-binding domain-containing protein" evidence="2">
    <location>
        <begin position="21"/>
        <end position="789"/>
    </location>
</feature>
<dbReference type="InterPro" id="IPR032534">
    <property type="entry name" value="EcxA_zinc-bd"/>
</dbReference>
<dbReference type="Pfam" id="PF17148">
    <property type="entry name" value="DUF5117"/>
    <property type="match status" value="2"/>
</dbReference>
<dbReference type="SUPFAM" id="SSF55486">
    <property type="entry name" value="Metalloproteases ('zincins'), catalytic domain"/>
    <property type="match status" value="1"/>
</dbReference>
<dbReference type="AlphaFoldDB" id="A0A1C4FL20"/>
<feature type="domain" description="DUF5118" evidence="5">
    <location>
        <begin position="47"/>
        <end position="81"/>
    </location>
</feature>
<organism evidence="6 7">
    <name type="scientific">Chitinophaga costaii</name>
    <dbReference type="NCBI Taxonomy" id="1335309"/>
    <lineage>
        <taxon>Bacteria</taxon>
        <taxon>Pseudomonadati</taxon>
        <taxon>Bacteroidota</taxon>
        <taxon>Chitinophagia</taxon>
        <taxon>Chitinophagales</taxon>
        <taxon>Chitinophagaceae</taxon>
        <taxon>Chitinophaga</taxon>
    </lineage>
</organism>
<dbReference type="InterPro" id="IPR034032">
    <property type="entry name" value="Zn_MMP-like_bac"/>
</dbReference>
<keyword evidence="7" id="KW-1185">Reference proteome</keyword>
<feature type="domain" description="EcxA zinc-binding" evidence="3">
    <location>
        <begin position="393"/>
        <end position="710"/>
    </location>
</feature>
<feature type="signal peptide" evidence="2">
    <location>
        <begin position="1"/>
        <end position="20"/>
    </location>
</feature>
<gene>
    <name evidence="6" type="ORF">GA0116948_11534</name>
</gene>
<evidence type="ECO:0000259" key="4">
    <source>
        <dbReference type="Pfam" id="PF17148"/>
    </source>
</evidence>
<evidence type="ECO:0008006" key="8">
    <source>
        <dbReference type="Google" id="ProtNLM"/>
    </source>
</evidence>
<protein>
    <recommendedName>
        <fullName evidence="8">EcxA zinc-binding domain-containing protein</fullName>
    </recommendedName>
</protein>
<dbReference type="Pfam" id="PF16313">
    <property type="entry name" value="DUF4953"/>
    <property type="match status" value="1"/>
</dbReference>
<dbReference type="Proteomes" id="UP000242818">
    <property type="component" value="Unassembled WGS sequence"/>
</dbReference>
<accession>A0A1C4FL20</accession>
<dbReference type="InterPro" id="IPR024079">
    <property type="entry name" value="MetalloPept_cat_dom_sf"/>
</dbReference>
<dbReference type="OrthoDB" id="9776599at2"/>
<dbReference type="Pfam" id="PF17162">
    <property type="entry name" value="DUF5118"/>
    <property type="match status" value="1"/>
</dbReference>
<name>A0A1C4FL20_9BACT</name>
<dbReference type="InterPro" id="IPR033428">
    <property type="entry name" value="DUF5118"/>
</dbReference>
<dbReference type="InterPro" id="IPR033413">
    <property type="entry name" value="DUF5117"/>
</dbReference>
<feature type="domain" description="DUF5117" evidence="4">
    <location>
        <begin position="207"/>
        <end position="259"/>
    </location>
</feature>
<dbReference type="GO" id="GO:0008237">
    <property type="term" value="F:metallopeptidase activity"/>
    <property type="evidence" value="ECO:0007669"/>
    <property type="project" value="InterPro"/>
</dbReference>
<feature type="domain" description="DUF5117" evidence="4">
    <location>
        <begin position="98"/>
        <end position="179"/>
    </location>
</feature>
<proteinExistence type="predicted"/>
<dbReference type="CDD" id="cd04276">
    <property type="entry name" value="ZnMc_MMP_like_2"/>
    <property type="match status" value="1"/>
</dbReference>
<evidence type="ECO:0000256" key="1">
    <source>
        <dbReference type="SAM" id="MobiDB-lite"/>
    </source>
</evidence>
<evidence type="ECO:0000256" key="2">
    <source>
        <dbReference type="SAM" id="SignalP"/>
    </source>
</evidence>
<evidence type="ECO:0000259" key="3">
    <source>
        <dbReference type="Pfam" id="PF16313"/>
    </source>
</evidence>
<dbReference type="PANTHER" id="PTHR38478:SF1">
    <property type="entry name" value="ZINC DEPENDENT METALLOPROTEASE DOMAIN LIPOPROTEIN"/>
    <property type="match status" value="1"/>
</dbReference>
<dbReference type="PANTHER" id="PTHR38478">
    <property type="entry name" value="PEPTIDASE M1A AND M12B"/>
    <property type="match status" value="1"/>
</dbReference>
<feature type="region of interest" description="Disordered" evidence="1">
    <location>
        <begin position="515"/>
        <end position="537"/>
    </location>
</feature>
<dbReference type="Gene3D" id="3.40.390.10">
    <property type="entry name" value="Collagenase (Catalytic Domain)"/>
    <property type="match status" value="1"/>
</dbReference>
<dbReference type="STRING" id="1335309.GA0116948_11534"/>
<reference evidence="6 7" key="1">
    <citation type="submission" date="2016-08" db="EMBL/GenBank/DDBJ databases">
        <authorList>
            <person name="Seilhamer J.J."/>
        </authorList>
    </citation>
    <scope>NUCLEOTIDE SEQUENCE [LARGE SCALE GENOMIC DNA]</scope>
    <source>
        <strain evidence="6 7">A37T2</strain>
    </source>
</reference>
<dbReference type="RefSeq" id="WP_089714522.1">
    <property type="nucleotide sequence ID" value="NZ_FMAR01000015.1"/>
</dbReference>
<sequence length="789" mass="88180">MKKTMRFAGMLCTFPALLHAQQAIKKALPDSLHTTTKPATPSLPAWTRQGYFDVHQEGGRYFFHIPDSLLGRDILVVSRLLNAHAGAGNYADDQLDGNMGGEGKVVRFERTSDKKIGMDTISYTIQNDPSSPLYAAVASSNIPLVVTSFDIMDRVDHNTGSIIDVTDLLKSGTGLVSGAATAINNIAVHGNSIEIIAPRNVFRGVSEVSTSLILLSKIPMQGRLADERVGYFTTSGQTTFEDKSVETLRFIARWRLEPKDEDREKYKRGELVIPKEPIVVYIDPNTPEKLIPYLMQGVNDWEPTLEKAGFKNAIMAKRAPTHAEDSTWSLASCRAAIVYKASTTANALGPHIHDPRSGEIIQSHINWYHNIMKMIHDYYFIQASPSDTAARHMTFNDTLTGELVRVISSHEVGHLLGLRHNLGASSTVPVENLRNKKWVEAHGHTPSIMDYARFNYVAQPADSVGIKGMLPRIGDYDYWAIEWGYRLFPDFKTPAAEKTFLNTWTREQLKDNRRWWGDGERPQAQDPRSQPEDLGDDGVKASSYGIRNLQHVVIPHLLAWTREPNENFDNLTSIYHGILGTTSQGLPDGQYYNYMLHVTHIIGGTYVTPRVVEDDAPVCSLVPAARQKAAVNFLQQNLFTTPQWLFPQEVINRTGDNPLRLMGTLQSTILTYIFMSTGNLQKQESISGPTGYTAGELMTDLETGIWRELATHQPIDIYRRRLQKNYLTLLTECATQPNSYEASSVAYAHVVNLQHRITAALPAYTDAASRGHLQEMLFRINAGLTKTKS</sequence>
<dbReference type="EMBL" id="FMAR01000015">
    <property type="protein sequence ID" value="SCC56534.1"/>
    <property type="molecule type" value="Genomic_DNA"/>
</dbReference>
<evidence type="ECO:0000313" key="6">
    <source>
        <dbReference type="EMBL" id="SCC56534.1"/>
    </source>
</evidence>